<keyword evidence="1" id="KW-0812">Transmembrane</keyword>
<comment type="similarity">
    <text evidence="1">Belongs to the vitamin uptake transporter (VUT/ECF) (TC 2.A.88) family. Q precursor transporter subfamily.</text>
</comment>
<reference evidence="2 3" key="1">
    <citation type="journal article" date="2019" name="Int. J. Syst. Evol. Microbiol.">
        <title>The Global Catalogue of Microorganisms (GCM) 10K type strain sequencing project: providing services to taxonomists for standard genome sequencing and annotation.</title>
        <authorList>
            <consortium name="The Broad Institute Genomics Platform"/>
            <consortium name="The Broad Institute Genome Sequencing Center for Infectious Disease"/>
            <person name="Wu L."/>
            <person name="Ma J."/>
        </authorList>
    </citation>
    <scope>NUCLEOTIDE SEQUENCE [LARGE SCALE GENOMIC DNA]</scope>
    <source>
        <strain evidence="2 3">PSRA2</strain>
    </source>
</reference>
<feature type="transmembrane region" description="Helical" evidence="1">
    <location>
        <begin position="55"/>
        <end position="76"/>
    </location>
</feature>
<dbReference type="Pfam" id="PF02592">
    <property type="entry name" value="Vut_1"/>
    <property type="match status" value="1"/>
</dbReference>
<evidence type="ECO:0000256" key="1">
    <source>
        <dbReference type="HAMAP-Rule" id="MF_02088"/>
    </source>
</evidence>
<feature type="transmembrane region" description="Helical" evidence="1">
    <location>
        <begin position="120"/>
        <end position="140"/>
    </location>
</feature>
<comment type="function">
    <text evidence="1">Involved in the import of queuosine (Q) precursors, required for Q precursor salvage.</text>
</comment>
<dbReference type="NCBIfam" id="TIGR00697">
    <property type="entry name" value="queuosine precursor transporter"/>
    <property type="match status" value="1"/>
</dbReference>
<feature type="transmembrane region" description="Helical" evidence="1">
    <location>
        <begin position="12"/>
        <end position="35"/>
    </location>
</feature>
<dbReference type="EMBL" id="JBHSXM010000001">
    <property type="protein sequence ID" value="MFC6837110.1"/>
    <property type="molecule type" value="Genomic_DNA"/>
</dbReference>
<feature type="transmembrane region" description="Helical" evidence="1">
    <location>
        <begin position="207"/>
        <end position="228"/>
    </location>
</feature>
<dbReference type="AlphaFoldDB" id="A0ABD5UC12"/>
<organism evidence="2 3">
    <name type="scientific">Halomarina ordinaria</name>
    <dbReference type="NCBI Taxonomy" id="3033939"/>
    <lineage>
        <taxon>Archaea</taxon>
        <taxon>Methanobacteriati</taxon>
        <taxon>Methanobacteriota</taxon>
        <taxon>Stenosarchaea group</taxon>
        <taxon>Halobacteria</taxon>
        <taxon>Halobacteriales</taxon>
        <taxon>Natronomonadaceae</taxon>
        <taxon>Halomarina</taxon>
    </lineage>
</organism>
<keyword evidence="1" id="KW-1133">Transmembrane helix</keyword>
<keyword evidence="3" id="KW-1185">Reference proteome</keyword>
<dbReference type="GO" id="GO:0005886">
    <property type="term" value="C:plasma membrane"/>
    <property type="evidence" value="ECO:0007669"/>
    <property type="project" value="UniProtKB-SubCell"/>
</dbReference>
<evidence type="ECO:0000313" key="2">
    <source>
        <dbReference type="EMBL" id="MFC6837110.1"/>
    </source>
</evidence>
<proteinExistence type="inferred from homology"/>
<keyword evidence="1" id="KW-0813">Transport</keyword>
<name>A0ABD5UC12_9EURY</name>
<keyword evidence="1" id="KW-1003">Cell membrane</keyword>
<dbReference type="GO" id="GO:0022857">
    <property type="term" value="F:transmembrane transporter activity"/>
    <property type="evidence" value="ECO:0007669"/>
    <property type="project" value="UniProtKB-UniRule"/>
</dbReference>
<keyword evidence="1" id="KW-0472">Membrane</keyword>
<dbReference type="PANTHER" id="PTHR34300">
    <property type="entry name" value="QUEUOSINE PRECURSOR TRANSPORTER-RELATED"/>
    <property type="match status" value="1"/>
</dbReference>
<dbReference type="PANTHER" id="PTHR34300:SF2">
    <property type="entry name" value="QUEUOSINE PRECURSOR TRANSPORTER-RELATED"/>
    <property type="match status" value="1"/>
</dbReference>
<feature type="transmembrane region" description="Helical" evidence="1">
    <location>
        <begin position="88"/>
        <end position="108"/>
    </location>
</feature>
<comment type="caution">
    <text evidence="2">The sequence shown here is derived from an EMBL/GenBank/DDBJ whole genome shotgun (WGS) entry which is preliminary data.</text>
</comment>
<protein>
    <recommendedName>
        <fullName evidence="1">Probable queuosine precursor transporter</fullName>
        <shortName evidence="1">Q precursor transporter</shortName>
    </recommendedName>
</protein>
<dbReference type="HAMAP" id="MF_02088">
    <property type="entry name" value="Q_prec_transport"/>
    <property type="match status" value="1"/>
</dbReference>
<dbReference type="RefSeq" id="WP_304448780.1">
    <property type="nucleotide sequence ID" value="NZ_JARRAH010000001.1"/>
</dbReference>
<evidence type="ECO:0000313" key="3">
    <source>
        <dbReference type="Proteomes" id="UP001596406"/>
    </source>
</evidence>
<feature type="transmembrane region" description="Helical" evidence="1">
    <location>
        <begin position="161"/>
        <end position="187"/>
    </location>
</feature>
<accession>A0ABD5UC12</accession>
<dbReference type="Proteomes" id="UP001596406">
    <property type="component" value="Unassembled WGS sequence"/>
</dbReference>
<comment type="subcellular location">
    <subcellularLocation>
        <location evidence="1">Cell membrane</location>
        <topology evidence="1">Multi-pass membrane protein</topology>
    </subcellularLocation>
</comment>
<gene>
    <name evidence="2" type="ORF">ACFQHK_11400</name>
</gene>
<dbReference type="InterPro" id="IPR003744">
    <property type="entry name" value="YhhQ"/>
</dbReference>
<sequence>MSSRRATDPDHALAVPLAALALVALFVTALVTAQLTASKVLQFALPVALPVTGDALVLPGAALAYALTFFASDCVAELYGKRTAQAMVNVGFVMNLVLLALVWSTILAPAAPTSVPADQFATVLGASTNIVAGSLLAYLVSQNWDVLVFHRLREATGGEALWLRNVGSTATSQLLDTVIFVGVAFWAAPTVLGGDPLPGAVLASLAVGQYLLKLAIAVADTPFVYAVVGTVRGRRTDGTPTLGD</sequence>